<proteinExistence type="predicted"/>
<organism evidence="4 5">
    <name type="scientific">Obba rivulosa</name>
    <dbReference type="NCBI Taxonomy" id="1052685"/>
    <lineage>
        <taxon>Eukaryota</taxon>
        <taxon>Fungi</taxon>
        <taxon>Dikarya</taxon>
        <taxon>Basidiomycota</taxon>
        <taxon>Agaricomycotina</taxon>
        <taxon>Agaricomycetes</taxon>
        <taxon>Polyporales</taxon>
        <taxon>Gelatoporiaceae</taxon>
        <taxon>Obba</taxon>
    </lineage>
</organism>
<feature type="region of interest" description="Disordered" evidence="1">
    <location>
        <begin position="327"/>
        <end position="359"/>
    </location>
</feature>
<dbReference type="OrthoDB" id="2749098at2759"/>
<dbReference type="Proteomes" id="UP000250043">
    <property type="component" value="Unassembled WGS sequence"/>
</dbReference>
<dbReference type="AlphaFoldDB" id="A0A8E2DN50"/>
<feature type="transmembrane region" description="Helical" evidence="2">
    <location>
        <begin position="84"/>
        <end position="112"/>
    </location>
</feature>
<accession>A0A8E2DN50</accession>
<keyword evidence="5" id="KW-1185">Reference proteome</keyword>
<dbReference type="InterPro" id="IPR045340">
    <property type="entry name" value="DUF6533"/>
</dbReference>
<protein>
    <recommendedName>
        <fullName evidence="3">DUF6533 domain-containing protein</fullName>
    </recommendedName>
</protein>
<feature type="transmembrane region" description="Helical" evidence="2">
    <location>
        <begin position="124"/>
        <end position="145"/>
    </location>
</feature>
<sequence>MTDNNAELAAEIASSVQLNFINGFCSVAAMTLVFYDHISTVSREVHLVWGRKFNAVTLLFHLNRWTIFVWAVSNCTNFIPIPTLVGYVCPCTAAIDWSYVIAILLLMIWAAFSSIRIYAVSTGSWCLALLVATVAMVPAATNIYLNLIKSQISIADEPFLGVECGEGFNVSNAVFDARESVPFRFPITDRSCAIAADVIVLLVTWSKTWSVKRSADRAGISTPLVTMLLKDGTVYFILLLALNIFQIVGWVTGIFLYAETYFTTPLSSIIITHFLLNLRQVGHSQVAHDTLSLSRPSFVRSLAPSTGSGSGRFASFVDGIGAELEYDADPDDVGRDWGEVFEDGDTVETEEVSTSDGGI</sequence>
<feature type="transmembrane region" description="Helical" evidence="2">
    <location>
        <begin position="234"/>
        <end position="258"/>
    </location>
</feature>
<keyword evidence="2" id="KW-1133">Transmembrane helix</keyword>
<gene>
    <name evidence="4" type="ORF">OBBRIDRAFT_833767</name>
</gene>
<feature type="transmembrane region" description="Helical" evidence="2">
    <location>
        <begin position="20"/>
        <end position="41"/>
    </location>
</feature>
<name>A0A8E2DN50_9APHY</name>
<feature type="compositionally biased region" description="Acidic residues" evidence="1">
    <location>
        <begin position="339"/>
        <end position="353"/>
    </location>
</feature>
<evidence type="ECO:0000256" key="1">
    <source>
        <dbReference type="SAM" id="MobiDB-lite"/>
    </source>
</evidence>
<keyword evidence="2" id="KW-0472">Membrane</keyword>
<keyword evidence="2" id="KW-0812">Transmembrane</keyword>
<evidence type="ECO:0000313" key="5">
    <source>
        <dbReference type="Proteomes" id="UP000250043"/>
    </source>
</evidence>
<dbReference type="Pfam" id="PF20151">
    <property type="entry name" value="DUF6533"/>
    <property type="match status" value="1"/>
</dbReference>
<reference evidence="4 5" key="1">
    <citation type="submission" date="2016-07" db="EMBL/GenBank/DDBJ databases">
        <title>Draft genome of the white-rot fungus Obba rivulosa 3A-2.</title>
        <authorList>
            <consortium name="DOE Joint Genome Institute"/>
            <person name="Miettinen O."/>
            <person name="Riley R."/>
            <person name="Acob R."/>
            <person name="Barry K."/>
            <person name="Cullen D."/>
            <person name="De Vries R."/>
            <person name="Hainaut M."/>
            <person name="Hatakka A."/>
            <person name="Henrissat B."/>
            <person name="Hilden K."/>
            <person name="Kuo R."/>
            <person name="Labutti K."/>
            <person name="Lipzen A."/>
            <person name="Makela M.R."/>
            <person name="Sandor L."/>
            <person name="Spatafora J.W."/>
            <person name="Grigoriev I.V."/>
            <person name="Hibbett D.S."/>
        </authorList>
    </citation>
    <scope>NUCLEOTIDE SEQUENCE [LARGE SCALE GENOMIC DNA]</scope>
    <source>
        <strain evidence="4 5">3A-2</strain>
    </source>
</reference>
<dbReference type="EMBL" id="KV722375">
    <property type="protein sequence ID" value="OCH92064.1"/>
    <property type="molecule type" value="Genomic_DNA"/>
</dbReference>
<evidence type="ECO:0000256" key="2">
    <source>
        <dbReference type="SAM" id="Phobius"/>
    </source>
</evidence>
<evidence type="ECO:0000313" key="4">
    <source>
        <dbReference type="EMBL" id="OCH92064.1"/>
    </source>
</evidence>
<evidence type="ECO:0000259" key="3">
    <source>
        <dbReference type="Pfam" id="PF20151"/>
    </source>
</evidence>
<feature type="domain" description="DUF6533" evidence="3">
    <location>
        <begin position="25"/>
        <end position="68"/>
    </location>
</feature>